<gene>
    <name evidence="1" type="ORF">ASZ90_009514</name>
</gene>
<sequence length="58" mass="6161">MSPAFCELTCSSGEQDYEGPGVQATAPTSLPISGLLRVKGEMRILLTCASSQHAFIFI</sequence>
<dbReference type="EMBL" id="LNQE01001147">
    <property type="protein sequence ID" value="KUG20745.1"/>
    <property type="molecule type" value="Genomic_DNA"/>
</dbReference>
<organism evidence="1">
    <name type="scientific">hydrocarbon metagenome</name>
    <dbReference type="NCBI Taxonomy" id="938273"/>
    <lineage>
        <taxon>unclassified sequences</taxon>
        <taxon>metagenomes</taxon>
        <taxon>ecological metagenomes</taxon>
    </lineage>
</organism>
<proteinExistence type="predicted"/>
<reference evidence="1" key="1">
    <citation type="journal article" date="2015" name="Proc. Natl. Acad. Sci. U.S.A.">
        <title>Networks of energetic and metabolic interactions define dynamics in microbial communities.</title>
        <authorList>
            <person name="Embree M."/>
            <person name="Liu J.K."/>
            <person name="Al-Bassam M.M."/>
            <person name="Zengler K."/>
        </authorList>
    </citation>
    <scope>NUCLEOTIDE SEQUENCE</scope>
</reference>
<dbReference type="AlphaFoldDB" id="A0A0W8FIS3"/>
<accession>A0A0W8FIS3</accession>
<protein>
    <submittedName>
        <fullName evidence="1">Uncharacterized protein</fullName>
    </submittedName>
</protein>
<comment type="caution">
    <text evidence="1">The sequence shown here is derived from an EMBL/GenBank/DDBJ whole genome shotgun (WGS) entry which is preliminary data.</text>
</comment>
<name>A0A0W8FIS3_9ZZZZ</name>
<evidence type="ECO:0000313" key="1">
    <source>
        <dbReference type="EMBL" id="KUG20745.1"/>
    </source>
</evidence>